<dbReference type="PIRSF" id="PIRSF015601">
    <property type="entry name" value="MTase_slr0722"/>
    <property type="match status" value="1"/>
</dbReference>
<evidence type="ECO:0000256" key="8">
    <source>
        <dbReference type="ARBA" id="ARBA00022679"/>
    </source>
</evidence>
<dbReference type="InterPro" id="IPR029028">
    <property type="entry name" value="Alpha/beta_knot_MTases"/>
</dbReference>
<dbReference type="SUPFAM" id="SSF75217">
    <property type="entry name" value="alpha/beta knot"/>
    <property type="match status" value="1"/>
</dbReference>
<evidence type="ECO:0000256" key="3">
    <source>
        <dbReference type="ARBA" id="ARBA00012328"/>
    </source>
</evidence>
<evidence type="ECO:0000256" key="9">
    <source>
        <dbReference type="ARBA" id="ARBA00022691"/>
    </source>
</evidence>
<dbReference type="Proteomes" id="UP000838100">
    <property type="component" value="Unassembled WGS sequence"/>
</dbReference>
<dbReference type="NCBIfam" id="TIGR00046">
    <property type="entry name" value="RsmE family RNA methyltransferase"/>
    <property type="match status" value="1"/>
</dbReference>
<keyword evidence="15" id="KW-1185">Reference proteome</keyword>
<evidence type="ECO:0000256" key="6">
    <source>
        <dbReference type="ARBA" id="ARBA00022552"/>
    </source>
</evidence>
<keyword evidence="8 12" id="KW-0808">Transferase</keyword>
<evidence type="ECO:0000256" key="12">
    <source>
        <dbReference type="PIRNR" id="PIRNR015601"/>
    </source>
</evidence>
<comment type="catalytic activity">
    <reaction evidence="11 12">
        <text>uridine(1498) in 16S rRNA + S-adenosyl-L-methionine = N(3)-methyluridine(1498) in 16S rRNA + S-adenosyl-L-homocysteine + H(+)</text>
        <dbReference type="Rhea" id="RHEA:42920"/>
        <dbReference type="Rhea" id="RHEA-COMP:10283"/>
        <dbReference type="Rhea" id="RHEA-COMP:10284"/>
        <dbReference type="ChEBI" id="CHEBI:15378"/>
        <dbReference type="ChEBI" id="CHEBI:57856"/>
        <dbReference type="ChEBI" id="CHEBI:59789"/>
        <dbReference type="ChEBI" id="CHEBI:65315"/>
        <dbReference type="ChEBI" id="CHEBI:74502"/>
        <dbReference type="EC" id="2.1.1.193"/>
    </reaction>
</comment>
<comment type="similarity">
    <text evidence="2 12">Belongs to the RNA methyltransferase RsmE family.</text>
</comment>
<evidence type="ECO:0000313" key="15">
    <source>
        <dbReference type="Proteomes" id="UP000838100"/>
    </source>
</evidence>
<keyword evidence="5 12" id="KW-0963">Cytoplasm</keyword>
<dbReference type="EMBL" id="CAKLPX010000001">
    <property type="protein sequence ID" value="CAH0991396.1"/>
    <property type="molecule type" value="Genomic_DNA"/>
</dbReference>
<dbReference type="InterPro" id="IPR046886">
    <property type="entry name" value="RsmE_MTase_dom"/>
</dbReference>
<evidence type="ECO:0000256" key="1">
    <source>
        <dbReference type="ARBA" id="ARBA00004496"/>
    </source>
</evidence>
<dbReference type="RefSeq" id="WP_237444047.1">
    <property type="nucleotide sequence ID" value="NZ_CAKLPX010000001.1"/>
</dbReference>
<reference evidence="14" key="1">
    <citation type="submission" date="2021-12" db="EMBL/GenBank/DDBJ databases">
        <authorList>
            <person name="Rodrigo-Torres L."/>
            <person name="Arahal R. D."/>
            <person name="Lucena T."/>
        </authorList>
    </citation>
    <scope>NUCLEOTIDE SEQUENCE</scope>
    <source>
        <strain evidence="14">CECT 8267</strain>
    </source>
</reference>
<organism evidence="14 15">
    <name type="scientific">Sinobacterium norvegicum</name>
    <dbReference type="NCBI Taxonomy" id="1641715"/>
    <lineage>
        <taxon>Bacteria</taxon>
        <taxon>Pseudomonadati</taxon>
        <taxon>Pseudomonadota</taxon>
        <taxon>Gammaproteobacteria</taxon>
        <taxon>Cellvibrionales</taxon>
        <taxon>Spongiibacteraceae</taxon>
        <taxon>Sinobacterium</taxon>
    </lineage>
</organism>
<dbReference type="PANTHER" id="PTHR30027:SF3">
    <property type="entry name" value="16S RRNA (URACIL(1498)-N(3))-METHYLTRANSFERASE"/>
    <property type="match status" value="1"/>
</dbReference>
<evidence type="ECO:0000256" key="11">
    <source>
        <dbReference type="ARBA" id="ARBA00047944"/>
    </source>
</evidence>
<keyword evidence="7 12" id="KW-0489">Methyltransferase</keyword>
<evidence type="ECO:0000256" key="7">
    <source>
        <dbReference type="ARBA" id="ARBA00022603"/>
    </source>
</evidence>
<dbReference type="InterPro" id="IPR029026">
    <property type="entry name" value="tRNA_m1G_MTases_N"/>
</dbReference>
<protein>
    <recommendedName>
        <fullName evidence="4 12">Ribosomal RNA small subunit methyltransferase E</fullName>
        <ecNumber evidence="3 12">2.1.1.193</ecNumber>
    </recommendedName>
</protein>
<evidence type="ECO:0000256" key="2">
    <source>
        <dbReference type="ARBA" id="ARBA00005528"/>
    </source>
</evidence>
<dbReference type="NCBIfam" id="NF008700">
    <property type="entry name" value="PRK11713.5-4"/>
    <property type="match status" value="1"/>
</dbReference>
<dbReference type="Gene3D" id="3.40.1280.10">
    <property type="match status" value="1"/>
</dbReference>
<dbReference type="CDD" id="cd18084">
    <property type="entry name" value="RsmE-like"/>
    <property type="match status" value="1"/>
</dbReference>
<keyword evidence="6 12" id="KW-0698">rRNA processing</keyword>
<proteinExistence type="inferred from homology"/>
<accession>A0ABM9ADV5</accession>
<evidence type="ECO:0000256" key="10">
    <source>
        <dbReference type="ARBA" id="ARBA00025699"/>
    </source>
</evidence>
<dbReference type="InterPro" id="IPR015947">
    <property type="entry name" value="PUA-like_sf"/>
</dbReference>
<comment type="function">
    <text evidence="10 12">Specifically methylates the N3 position of the uracil ring of uridine 1498 (m3U1498) in 16S rRNA. Acts on the fully assembled 30S ribosomal subunit.</text>
</comment>
<comment type="subcellular location">
    <subcellularLocation>
        <location evidence="1 12">Cytoplasm</location>
    </subcellularLocation>
</comment>
<dbReference type="PANTHER" id="PTHR30027">
    <property type="entry name" value="RIBOSOMAL RNA SMALL SUBUNIT METHYLTRANSFERASE E"/>
    <property type="match status" value="1"/>
</dbReference>
<name>A0ABM9ADV5_9GAMM</name>
<feature type="domain" description="Ribosomal RNA small subunit methyltransferase E methyltransferase" evidence="13">
    <location>
        <begin position="75"/>
        <end position="233"/>
    </location>
</feature>
<comment type="caution">
    <text evidence="14">The sequence shown here is derived from an EMBL/GenBank/DDBJ whole genome shotgun (WGS) entry which is preliminary data.</text>
</comment>
<sequence length="239" mass="26507">MNIILLSPDDYINDNTVQLVDDRLTHINKVIRAQPGDRLRVGLINGKIGYGIINNVDKTLCSLTVKLDQEPPPATPITLVLALSRPKMMRRIYRMAAEYGLKDIYIINSYKTEKSFWQSPVVEQQSVHKYLLQGLEQSVDTVLPSVTFKKYFKPFIEDELATLAAGKKALVAHPGNHPPCPIAVKQPMILAIGPEGGFIPYEVEKLNQAGFDTVSLGPRILRVENAVSTLVARLFDGAA</sequence>
<evidence type="ECO:0000259" key="13">
    <source>
        <dbReference type="Pfam" id="PF04452"/>
    </source>
</evidence>
<gene>
    <name evidence="14" type="ORF">SIN8267_01500</name>
</gene>
<dbReference type="EC" id="2.1.1.193" evidence="3 12"/>
<keyword evidence="9 12" id="KW-0949">S-adenosyl-L-methionine</keyword>
<evidence type="ECO:0000313" key="14">
    <source>
        <dbReference type="EMBL" id="CAH0991396.1"/>
    </source>
</evidence>
<evidence type="ECO:0000256" key="4">
    <source>
        <dbReference type="ARBA" id="ARBA00013673"/>
    </source>
</evidence>
<dbReference type="Pfam" id="PF04452">
    <property type="entry name" value="Methyltrans_RNA"/>
    <property type="match status" value="1"/>
</dbReference>
<dbReference type="SUPFAM" id="SSF88697">
    <property type="entry name" value="PUA domain-like"/>
    <property type="match status" value="1"/>
</dbReference>
<dbReference type="InterPro" id="IPR006700">
    <property type="entry name" value="RsmE"/>
</dbReference>
<evidence type="ECO:0000256" key="5">
    <source>
        <dbReference type="ARBA" id="ARBA00022490"/>
    </source>
</evidence>